<dbReference type="Gene3D" id="3.40.50.2300">
    <property type="match status" value="1"/>
</dbReference>
<dbReference type="EMBL" id="LK932515">
    <property type="protein sequence ID" value="CDS87293.1"/>
    <property type="molecule type" value="Genomic_DNA"/>
</dbReference>
<evidence type="ECO:0000256" key="3">
    <source>
        <dbReference type="ARBA" id="ARBA00024867"/>
    </source>
</evidence>
<sequence>MENRVLIIDDEVEILKLLETVLKKEGLNNIYTAKTKKEGLELFKSINPDLIVLDIMLPDGEGLFVQQKVTKI</sequence>
<dbReference type="EMBL" id="LK932400">
    <property type="protein sequence ID" value="CDS86952.1"/>
    <property type="molecule type" value="Genomic_DNA"/>
</dbReference>
<evidence type="ECO:0000256" key="4">
    <source>
        <dbReference type="PROSITE-ProRule" id="PRU00169"/>
    </source>
</evidence>
<protein>
    <recommendedName>
        <fullName evidence="1">Stage 0 sporulation protein A homolog</fullName>
    </recommendedName>
</protein>
<evidence type="ECO:0000259" key="5">
    <source>
        <dbReference type="PROSITE" id="PS50110"/>
    </source>
</evidence>
<dbReference type="RefSeq" id="WP_021366621.1">
    <property type="nucleotide sequence ID" value="NZ_BBYB01000069.1"/>
</dbReference>
<dbReference type="PANTHER" id="PTHR44591">
    <property type="entry name" value="STRESS RESPONSE REGULATOR PROTEIN 1"/>
    <property type="match status" value="1"/>
</dbReference>
<evidence type="ECO:0000256" key="2">
    <source>
        <dbReference type="ARBA" id="ARBA00022553"/>
    </source>
</evidence>
<keyword evidence="2 4" id="KW-0597">Phosphoprotein</keyword>
<feature type="modified residue" description="4-aspartylphosphate" evidence="4">
    <location>
        <position position="54"/>
    </location>
</feature>
<name>A0A069AZK6_CLODI</name>
<evidence type="ECO:0000313" key="7">
    <source>
        <dbReference type="EMBL" id="CDS87293.1"/>
    </source>
</evidence>
<dbReference type="InterPro" id="IPR050595">
    <property type="entry name" value="Bact_response_regulator"/>
</dbReference>
<reference evidence="8" key="1">
    <citation type="submission" date="2014-07" db="EMBL/GenBank/DDBJ databases">
        <authorList>
            <person name="Monot Marc"/>
        </authorList>
    </citation>
    <scope>NUCLEOTIDE SEQUENCE</scope>
    <source>
        <strain evidence="8">7032989</strain>
        <strain evidence="6">7032994</strain>
    </source>
</reference>
<dbReference type="AlphaFoldDB" id="A0A069AZK6"/>
<dbReference type="PROSITE" id="PS50110">
    <property type="entry name" value="RESPONSE_REGULATORY"/>
    <property type="match status" value="1"/>
</dbReference>
<dbReference type="Pfam" id="PF00072">
    <property type="entry name" value="Response_reg"/>
    <property type="match status" value="1"/>
</dbReference>
<dbReference type="GO" id="GO:0000160">
    <property type="term" value="P:phosphorelay signal transduction system"/>
    <property type="evidence" value="ECO:0007669"/>
    <property type="project" value="InterPro"/>
</dbReference>
<dbReference type="PANTHER" id="PTHR44591:SF3">
    <property type="entry name" value="RESPONSE REGULATORY DOMAIN-CONTAINING PROTEIN"/>
    <property type="match status" value="1"/>
</dbReference>
<comment type="function">
    <text evidence="3">May play the central regulatory role in sporulation. It may be an element of the effector pathway responsible for the activation of sporulation genes in response to nutritional stress. Spo0A may act in concert with spo0H (a sigma factor) to control the expression of some genes that are critical to the sporulation process.</text>
</comment>
<accession>A0A069AZK6</accession>
<dbReference type="SUPFAM" id="SSF52172">
    <property type="entry name" value="CheY-like"/>
    <property type="match status" value="1"/>
</dbReference>
<dbReference type="InterPro" id="IPR001789">
    <property type="entry name" value="Sig_transdc_resp-reg_receiver"/>
</dbReference>
<dbReference type="EMBL" id="LK933537">
    <property type="protein sequence ID" value="CDT81835.1"/>
    <property type="molecule type" value="Genomic_DNA"/>
</dbReference>
<gene>
    <name evidence="8" type="ORF">BN1095_920010</name>
    <name evidence="7" type="ORF">BN1096_610110</name>
    <name evidence="6" type="ORF">BN1097_610059</name>
</gene>
<organism evidence="8">
    <name type="scientific">Clostridioides difficile</name>
    <name type="common">Peptoclostridium difficile</name>
    <dbReference type="NCBI Taxonomy" id="1496"/>
    <lineage>
        <taxon>Bacteria</taxon>
        <taxon>Bacillati</taxon>
        <taxon>Bacillota</taxon>
        <taxon>Clostridia</taxon>
        <taxon>Peptostreptococcales</taxon>
        <taxon>Peptostreptococcaceae</taxon>
        <taxon>Clostridioides</taxon>
    </lineage>
</organism>
<evidence type="ECO:0000313" key="6">
    <source>
        <dbReference type="EMBL" id="CDS86952.1"/>
    </source>
</evidence>
<evidence type="ECO:0000313" key="8">
    <source>
        <dbReference type="EMBL" id="CDT81835.1"/>
    </source>
</evidence>
<evidence type="ECO:0000256" key="1">
    <source>
        <dbReference type="ARBA" id="ARBA00018672"/>
    </source>
</evidence>
<proteinExistence type="predicted"/>
<feature type="domain" description="Response regulatory" evidence="5">
    <location>
        <begin position="4"/>
        <end position="72"/>
    </location>
</feature>
<dbReference type="InterPro" id="IPR011006">
    <property type="entry name" value="CheY-like_superfamily"/>
</dbReference>